<protein>
    <submittedName>
        <fullName evidence="2">Uncharacterized protein isoform X1</fullName>
    </submittedName>
</protein>
<proteinExistence type="predicted"/>
<keyword evidence="1" id="KW-1185">Reference proteome</keyword>
<dbReference type="Proteomes" id="UP001652628">
    <property type="component" value="Chromosome X"/>
</dbReference>
<organism evidence="1 2">
    <name type="scientific">Drosophila suzukii</name>
    <name type="common">Spotted-wing drosophila fruit fly</name>
    <dbReference type="NCBI Taxonomy" id="28584"/>
    <lineage>
        <taxon>Eukaryota</taxon>
        <taxon>Metazoa</taxon>
        <taxon>Ecdysozoa</taxon>
        <taxon>Arthropoda</taxon>
        <taxon>Hexapoda</taxon>
        <taxon>Insecta</taxon>
        <taxon>Pterygota</taxon>
        <taxon>Neoptera</taxon>
        <taxon>Endopterygota</taxon>
        <taxon>Diptera</taxon>
        <taxon>Brachycera</taxon>
        <taxon>Muscomorpha</taxon>
        <taxon>Ephydroidea</taxon>
        <taxon>Drosophilidae</taxon>
        <taxon>Drosophila</taxon>
        <taxon>Sophophora</taxon>
    </lineage>
</organism>
<sequence length="191" mass="22362">MRAEICISTYVCRFSATVRHFIYEETMLSVRSDLFENTKINYSDINFTFQVGSRQGSRLIYSCDDNQLYCKNKKLTNGDTTYTCRIKSCKARVYLSEDETRVFSCEDHLRHSHGAQDSEIKKIIAIEEIKNRCKLTNTDLKQVFNEVMAEYTQEGDEIKISYDNCKRTLQRKRKEFGEKIRGKCFSKTSVT</sequence>
<dbReference type="RefSeq" id="XP_070853661.1">
    <property type="nucleotide sequence ID" value="XM_070997560.1"/>
</dbReference>
<evidence type="ECO:0000313" key="2">
    <source>
        <dbReference type="RefSeq" id="XP_070853661.1"/>
    </source>
</evidence>
<accession>A0ABM4TUK9</accession>
<evidence type="ECO:0000313" key="1">
    <source>
        <dbReference type="Proteomes" id="UP001652628"/>
    </source>
</evidence>
<dbReference type="Gene3D" id="2.20.25.240">
    <property type="match status" value="1"/>
</dbReference>
<gene>
    <name evidence="2" type="primary">LOC108005300</name>
</gene>
<name>A0ABM4TUK9_DROSZ</name>
<reference evidence="2" key="1">
    <citation type="submission" date="2025-08" db="UniProtKB">
        <authorList>
            <consortium name="RefSeq"/>
        </authorList>
    </citation>
    <scope>IDENTIFICATION</scope>
</reference>
<dbReference type="GeneID" id="108005300"/>